<dbReference type="KEGG" id="cpyr:CYJ47_03015"/>
<dbReference type="InterPro" id="IPR043519">
    <property type="entry name" value="NT_sf"/>
</dbReference>
<evidence type="ECO:0000313" key="2">
    <source>
        <dbReference type="Proteomes" id="UP000234560"/>
    </source>
</evidence>
<gene>
    <name evidence="1" type="ORF">CYJ47_03015</name>
</gene>
<name>A0AAF0YY89_9CORY</name>
<proteinExistence type="predicted"/>
<evidence type="ECO:0000313" key="1">
    <source>
        <dbReference type="EMBL" id="WOT02760.1"/>
    </source>
</evidence>
<protein>
    <recommendedName>
        <fullName evidence="3">RelA/SpoT domain-containing protein</fullName>
    </recommendedName>
</protein>
<evidence type="ECO:0008006" key="3">
    <source>
        <dbReference type="Google" id="ProtNLM"/>
    </source>
</evidence>
<dbReference type="AlphaFoldDB" id="A0AAF0YY89"/>
<dbReference type="EMBL" id="CP136958">
    <property type="protein sequence ID" value="WOT02760.1"/>
    <property type="molecule type" value="Genomic_DNA"/>
</dbReference>
<dbReference type="SUPFAM" id="SSF81301">
    <property type="entry name" value="Nucleotidyltransferase"/>
    <property type="match status" value="1"/>
</dbReference>
<reference evidence="1" key="1">
    <citation type="submission" date="2017-12" db="EMBL/GenBank/DDBJ databases">
        <authorList>
            <person name="Thomas-White K."/>
            <person name="Wolfe A.J."/>
        </authorList>
    </citation>
    <scope>NUCLEOTIDE SEQUENCE</scope>
    <source>
        <strain evidence="1">UMB0763</strain>
    </source>
</reference>
<dbReference type="Proteomes" id="UP000234560">
    <property type="component" value="Chromosome"/>
</dbReference>
<sequence>MAYSIEEFLGAEDVEVLIRDYREDAQHGYRAVHTIIRSPAGIVEVQLRTLLQARWANAYEMLADVMGRKIRYQEIELSEDEPLGVVYSNLQRISTDIAEIEKAIESRSENTNTALMNLVNSRHFLPLSVETQVLRANTLASLVQAETYATLSALQNARLVKHLEELAEILQEMKKMASPQPKVR</sequence>
<reference evidence="1" key="2">
    <citation type="submission" date="2023-10" db="EMBL/GenBank/DDBJ databases">
        <authorList>
            <person name="Choi B."/>
        </authorList>
    </citation>
    <scope>NUCLEOTIDE SEQUENCE</scope>
    <source>
        <strain evidence="1">UMB0763</strain>
    </source>
</reference>
<dbReference type="RefSeq" id="WP_005389144.1">
    <property type="nucleotide sequence ID" value="NZ_CP136958.1"/>
</dbReference>
<accession>A0AAF0YY89</accession>
<organism evidence="1 2">
    <name type="scientific">Corynebacterium pyruviciproducens</name>
    <dbReference type="NCBI Taxonomy" id="598660"/>
    <lineage>
        <taxon>Bacteria</taxon>
        <taxon>Bacillati</taxon>
        <taxon>Actinomycetota</taxon>
        <taxon>Actinomycetes</taxon>
        <taxon>Mycobacteriales</taxon>
        <taxon>Corynebacteriaceae</taxon>
        <taxon>Corynebacterium</taxon>
    </lineage>
</organism>